<keyword evidence="2" id="KW-1185">Reference proteome</keyword>
<comment type="caution">
    <text evidence="1">The sequence shown here is derived from an EMBL/GenBank/DDBJ whole genome shotgun (WGS) entry which is preliminary data.</text>
</comment>
<gene>
    <name evidence="1" type="ORF">BpHYR1_036946</name>
</gene>
<evidence type="ECO:0000313" key="1">
    <source>
        <dbReference type="EMBL" id="RNA32258.1"/>
    </source>
</evidence>
<organism evidence="1 2">
    <name type="scientific">Brachionus plicatilis</name>
    <name type="common">Marine rotifer</name>
    <name type="synonym">Brachionus muelleri</name>
    <dbReference type="NCBI Taxonomy" id="10195"/>
    <lineage>
        <taxon>Eukaryota</taxon>
        <taxon>Metazoa</taxon>
        <taxon>Spiralia</taxon>
        <taxon>Gnathifera</taxon>
        <taxon>Rotifera</taxon>
        <taxon>Eurotatoria</taxon>
        <taxon>Monogononta</taxon>
        <taxon>Pseudotrocha</taxon>
        <taxon>Ploima</taxon>
        <taxon>Brachionidae</taxon>
        <taxon>Brachionus</taxon>
    </lineage>
</organism>
<proteinExistence type="predicted"/>
<name>A0A3M7S9K5_BRAPC</name>
<reference evidence="1 2" key="1">
    <citation type="journal article" date="2018" name="Sci. Rep.">
        <title>Genomic signatures of local adaptation to the degree of environmental predictability in rotifers.</title>
        <authorList>
            <person name="Franch-Gras L."/>
            <person name="Hahn C."/>
            <person name="Garcia-Roger E.M."/>
            <person name="Carmona M.J."/>
            <person name="Serra M."/>
            <person name="Gomez A."/>
        </authorList>
    </citation>
    <scope>NUCLEOTIDE SEQUENCE [LARGE SCALE GENOMIC DNA]</scope>
    <source>
        <strain evidence="1">HYR1</strain>
    </source>
</reference>
<evidence type="ECO:0000313" key="2">
    <source>
        <dbReference type="Proteomes" id="UP000276133"/>
    </source>
</evidence>
<dbReference type="AlphaFoldDB" id="A0A3M7S9K5"/>
<accession>A0A3M7S9K5</accession>
<dbReference type="EMBL" id="REGN01001822">
    <property type="protein sequence ID" value="RNA32258.1"/>
    <property type="molecule type" value="Genomic_DNA"/>
</dbReference>
<dbReference type="Proteomes" id="UP000276133">
    <property type="component" value="Unassembled WGS sequence"/>
</dbReference>
<protein>
    <submittedName>
        <fullName evidence="1">Uncharacterized protein</fullName>
    </submittedName>
</protein>
<sequence length="76" mass="8642">MPLSLKKPAYGPVPLLFSVNKLVSCKILFDYGIILIQPQVQDKALCTQKNLSPNFFTQCSDLNYFLLIVYIQDIDC</sequence>